<feature type="domain" description="Transcription elongation factor GreA/GreB C-terminal" evidence="10">
    <location>
        <begin position="88"/>
        <end position="160"/>
    </location>
</feature>
<evidence type="ECO:0000256" key="2">
    <source>
        <dbReference type="ARBA" id="ARBA00013729"/>
    </source>
</evidence>
<evidence type="ECO:0000256" key="8">
    <source>
        <dbReference type="HAMAP-Rule" id="MF_00105"/>
    </source>
</evidence>
<name>F0V1F3_MYCS3</name>
<proteinExistence type="inferred from homology"/>
<keyword evidence="12" id="KW-0648">Protein biosynthesis</keyword>
<dbReference type="Gene3D" id="1.10.287.180">
    <property type="entry name" value="Transcription elongation factor, GreA/GreB, N-terminal domain"/>
    <property type="match status" value="1"/>
</dbReference>
<dbReference type="InterPro" id="IPR036805">
    <property type="entry name" value="Tscrpt_elong_fac_GreA/B_N_sf"/>
</dbReference>
<keyword evidence="5 8" id="KW-0804">Transcription</keyword>
<dbReference type="SUPFAM" id="SSF54534">
    <property type="entry name" value="FKBP-like"/>
    <property type="match status" value="1"/>
</dbReference>
<dbReference type="GO" id="GO:0003746">
    <property type="term" value="F:translation elongation factor activity"/>
    <property type="evidence" value="ECO:0007669"/>
    <property type="project" value="UniProtKB-KW"/>
</dbReference>
<dbReference type="NCBIfam" id="TIGR01462">
    <property type="entry name" value="greA"/>
    <property type="match status" value="1"/>
</dbReference>
<gene>
    <name evidence="8 12" type="primary">greA</name>
    <name evidence="12" type="ORF">MSUIS_03910</name>
</gene>
<dbReference type="Pfam" id="PF01272">
    <property type="entry name" value="GreA_GreB"/>
    <property type="match status" value="1"/>
</dbReference>
<comment type="function">
    <text evidence="6 8 9">Necessary for efficient RNA polymerase transcription elongation past template-encoded arresting sites. The arresting sites in DNA have the property of trapping a certain fraction of elongating RNA polymerases that pass through, resulting in locked ternary complexes. Cleavage of the nascent transcript by cleavage factors such as GreA or GreB allows the resumption of elongation from the new 3'terminus. GreA releases sequences of 2 to 3 nucleotides.</text>
</comment>
<dbReference type="InterPro" id="IPR036953">
    <property type="entry name" value="GreA/GreB_C_sf"/>
</dbReference>
<accession>F0V1F3</accession>
<evidence type="ECO:0000313" key="13">
    <source>
        <dbReference type="Proteomes" id="UP000008645"/>
    </source>
</evidence>
<evidence type="ECO:0000256" key="5">
    <source>
        <dbReference type="ARBA" id="ARBA00023163"/>
    </source>
</evidence>
<dbReference type="InterPro" id="IPR023459">
    <property type="entry name" value="Tscrpt_elong_fac_GreA/B_fam"/>
</dbReference>
<dbReference type="NCBIfam" id="NF001263">
    <property type="entry name" value="PRK00226.1-4"/>
    <property type="match status" value="1"/>
</dbReference>
<dbReference type="PANTHER" id="PTHR30437:SF4">
    <property type="entry name" value="TRANSCRIPTION ELONGATION FACTOR GREA"/>
    <property type="match status" value="1"/>
</dbReference>
<comment type="similarity">
    <text evidence="1 8 9">Belongs to the GreA/GreB family.</text>
</comment>
<evidence type="ECO:0000256" key="3">
    <source>
        <dbReference type="ARBA" id="ARBA00023015"/>
    </source>
</evidence>
<evidence type="ECO:0000256" key="4">
    <source>
        <dbReference type="ARBA" id="ARBA00023125"/>
    </source>
</evidence>
<dbReference type="GO" id="GO:0003677">
    <property type="term" value="F:DNA binding"/>
    <property type="evidence" value="ECO:0007669"/>
    <property type="project" value="UniProtKB-UniRule"/>
</dbReference>
<dbReference type="HAMAP" id="MF_00105">
    <property type="entry name" value="GreA_GreB"/>
    <property type="match status" value="1"/>
</dbReference>
<keyword evidence="4 8" id="KW-0238">DNA-binding</keyword>
<evidence type="ECO:0000259" key="10">
    <source>
        <dbReference type="Pfam" id="PF01272"/>
    </source>
</evidence>
<evidence type="ECO:0000313" key="12">
    <source>
        <dbReference type="EMBL" id="CBZ40484.1"/>
    </source>
</evidence>
<dbReference type="Pfam" id="PF03449">
    <property type="entry name" value="GreA_GreB_N"/>
    <property type="match status" value="1"/>
</dbReference>
<dbReference type="InterPro" id="IPR001437">
    <property type="entry name" value="Tscrpt_elong_fac_GreA/B_C"/>
</dbReference>
<evidence type="ECO:0000256" key="1">
    <source>
        <dbReference type="ARBA" id="ARBA00008213"/>
    </source>
</evidence>
<dbReference type="GO" id="GO:0070063">
    <property type="term" value="F:RNA polymerase binding"/>
    <property type="evidence" value="ECO:0007669"/>
    <property type="project" value="InterPro"/>
</dbReference>
<dbReference type="PIRSF" id="PIRSF006092">
    <property type="entry name" value="GreA_GreB"/>
    <property type="match status" value="1"/>
</dbReference>
<dbReference type="HOGENOM" id="CLU_101379_2_1_14"/>
<dbReference type="InterPro" id="IPR028624">
    <property type="entry name" value="Tscrpt_elong_fac_GreA/B"/>
</dbReference>
<dbReference type="FunFam" id="1.10.287.180:FF:000001">
    <property type="entry name" value="Transcription elongation factor GreA"/>
    <property type="match status" value="1"/>
</dbReference>
<protein>
    <recommendedName>
        <fullName evidence="2 8">Transcription elongation factor GreA</fullName>
    </recommendedName>
    <alternativeName>
        <fullName evidence="7 8">Transcript cleavage factor GreA</fullName>
    </alternativeName>
</protein>
<dbReference type="EMBL" id="FQ790233">
    <property type="protein sequence ID" value="CBZ40484.1"/>
    <property type="molecule type" value="Genomic_DNA"/>
</dbReference>
<feature type="domain" description="Transcription elongation factor GreA/GreB N-terminal" evidence="11">
    <location>
        <begin position="8"/>
        <end position="75"/>
    </location>
</feature>
<dbReference type="InterPro" id="IPR022691">
    <property type="entry name" value="Tscrpt_elong_fac_GreA/B_N"/>
</dbReference>
<dbReference type="Gene3D" id="3.10.50.30">
    <property type="entry name" value="Transcription elongation factor, GreA/GreB, C-terminal domain"/>
    <property type="match status" value="1"/>
</dbReference>
<organism evidence="12 13">
    <name type="scientific">Mycoplasma suis (strain KI_3806)</name>
    <dbReference type="NCBI Taxonomy" id="708248"/>
    <lineage>
        <taxon>Bacteria</taxon>
        <taxon>Bacillati</taxon>
        <taxon>Mycoplasmatota</taxon>
        <taxon>Mollicutes</taxon>
        <taxon>Mycoplasmataceae</taxon>
        <taxon>Mycoplasma</taxon>
    </lineage>
</organism>
<evidence type="ECO:0000256" key="7">
    <source>
        <dbReference type="ARBA" id="ARBA00030776"/>
    </source>
</evidence>
<evidence type="ECO:0000256" key="9">
    <source>
        <dbReference type="RuleBase" id="RU000556"/>
    </source>
</evidence>
<keyword evidence="3 8" id="KW-0805">Transcription regulation</keyword>
<dbReference type="InterPro" id="IPR006359">
    <property type="entry name" value="Tscrpt_elong_fac_GreA"/>
</dbReference>
<dbReference type="Proteomes" id="UP000008645">
    <property type="component" value="Chromosome"/>
</dbReference>
<evidence type="ECO:0000256" key="6">
    <source>
        <dbReference type="ARBA" id="ARBA00024916"/>
    </source>
</evidence>
<dbReference type="PANTHER" id="PTHR30437">
    <property type="entry name" value="TRANSCRIPTION ELONGATION FACTOR GREA"/>
    <property type="match status" value="1"/>
</dbReference>
<dbReference type="GO" id="GO:0006354">
    <property type="term" value="P:DNA-templated transcription elongation"/>
    <property type="evidence" value="ECO:0007669"/>
    <property type="project" value="TreeGrafter"/>
</dbReference>
<sequence>MIKVARHYITEAKLKELQKQLDNLVNVERPQVLEELKQARSLGDLSENADYDSAKQRQHEIEKKVQEIEAILKNYSLIDKKGSSERGEKVVEIGSKVKIFHSLTNKEYVYEILGSLDADPANMKISNESPIAKTIMGKPVGGTYQVEGLKKSYYIKILEIL</sequence>
<keyword evidence="12" id="KW-0251">Elongation factor</keyword>
<dbReference type="GO" id="GO:0032784">
    <property type="term" value="P:regulation of DNA-templated transcription elongation"/>
    <property type="evidence" value="ECO:0007669"/>
    <property type="project" value="UniProtKB-UniRule"/>
</dbReference>
<evidence type="ECO:0000259" key="11">
    <source>
        <dbReference type="Pfam" id="PF03449"/>
    </source>
</evidence>
<reference evidence="12 13" key="1">
    <citation type="journal article" date="2011" name="J. Bacteriol.">
        <title>Complete genome sequence of the hemotrophic Mycoplasma suis strain KI3806.</title>
        <authorList>
            <person name="Oehlerking J."/>
            <person name="Kube M."/>
            <person name="Felder K.M."/>
            <person name="Matter D."/>
            <person name="Wittenbrink M.M."/>
            <person name="Schwarzenbach S."/>
            <person name="Kramer M.M."/>
            <person name="Hoelzle K."/>
            <person name="Hoelzle L.E."/>
        </authorList>
    </citation>
    <scope>NUCLEOTIDE SEQUENCE [LARGE SCALE GENOMIC DNA]</scope>
    <source>
        <strain evidence="13">KI_3806</strain>
    </source>
</reference>
<dbReference type="KEGG" id="msk:MSUIS_03910"/>
<dbReference type="AlphaFoldDB" id="F0V1F3"/>
<dbReference type="SUPFAM" id="SSF46557">
    <property type="entry name" value="GreA transcript cleavage protein, N-terminal domain"/>
    <property type="match status" value="1"/>
</dbReference>